<gene>
    <name evidence="2" type="ORF">JI435_426580</name>
</gene>
<feature type="compositionally biased region" description="Polar residues" evidence="1">
    <location>
        <begin position="1"/>
        <end position="16"/>
    </location>
</feature>
<feature type="compositionally biased region" description="Pro residues" evidence="1">
    <location>
        <begin position="595"/>
        <end position="607"/>
    </location>
</feature>
<dbReference type="EMBL" id="CP069023">
    <property type="protein sequence ID" value="QRC91201.1"/>
    <property type="molecule type" value="Genomic_DNA"/>
</dbReference>
<evidence type="ECO:0000256" key="1">
    <source>
        <dbReference type="SAM" id="MobiDB-lite"/>
    </source>
</evidence>
<reference evidence="3" key="1">
    <citation type="journal article" date="2021" name="BMC Genomics">
        <title>Chromosome-level genome assembly and manually-curated proteome of model necrotroph Parastagonospora nodorum Sn15 reveals a genome-wide trove of candidate effector homologs, and redundancy of virulence-related functions within an accessory chromosome.</title>
        <authorList>
            <person name="Bertazzoni S."/>
            <person name="Jones D.A.B."/>
            <person name="Phan H.T."/>
            <person name="Tan K.-C."/>
            <person name="Hane J.K."/>
        </authorList>
    </citation>
    <scope>NUCLEOTIDE SEQUENCE [LARGE SCALE GENOMIC DNA]</scope>
    <source>
        <strain evidence="3">SN15 / ATCC MYA-4574 / FGSC 10173)</strain>
    </source>
</reference>
<feature type="region of interest" description="Disordered" evidence="1">
    <location>
        <begin position="204"/>
        <end position="241"/>
    </location>
</feature>
<feature type="compositionally biased region" description="Polar residues" evidence="1">
    <location>
        <begin position="156"/>
        <end position="173"/>
    </location>
</feature>
<protein>
    <submittedName>
        <fullName evidence="2">Uncharacterized protein</fullName>
    </submittedName>
</protein>
<evidence type="ECO:0000313" key="2">
    <source>
        <dbReference type="EMBL" id="QRC91201.1"/>
    </source>
</evidence>
<feature type="region of interest" description="Disordered" evidence="1">
    <location>
        <begin position="1"/>
        <end position="191"/>
    </location>
</feature>
<evidence type="ECO:0000313" key="3">
    <source>
        <dbReference type="Proteomes" id="UP000663193"/>
    </source>
</evidence>
<proteinExistence type="predicted"/>
<dbReference type="AlphaFoldDB" id="A0A7U2HWG2"/>
<feature type="compositionally biased region" description="Basic and acidic residues" evidence="1">
    <location>
        <begin position="24"/>
        <end position="36"/>
    </location>
</feature>
<feature type="compositionally biased region" description="Polar residues" evidence="1">
    <location>
        <begin position="431"/>
        <end position="443"/>
    </location>
</feature>
<feature type="compositionally biased region" description="Polar residues" evidence="1">
    <location>
        <begin position="122"/>
        <end position="148"/>
    </location>
</feature>
<feature type="compositionally biased region" description="Basic and acidic residues" evidence="1">
    <location>
        <begin position="541"/>
        <end position="581"/>
    </location>
</feature>
<accession>A0A7U2HWG2</accession>
<keyword evidence="3" id="KW-1185">Reference proteome</keyword>
<dbReference type="VEuPathDB" id="FungiDB:JI435_426580"/>
<dbReference type="Proteomes" id="UP000663193">
    <property type="component" value="Chromosome 1"/>
</dbReference>
<feature type="compositionally biased region" description="Polar residues" evidence="1">
    <location>
        <begin position="80"/>
        <end position="112"/>
    </location>
</feature>
<sequence length="615" mass="66239">MSKNTGNRNKSSSGSPMSGYEDMQDTRQRAAQRARESPVSPAGSPNYRSQYDSDVGIFDDRYHFTPPPPSPGNSPQQGSRMNVSPSPSQNSARQVTSQQGSLSHLAPPQNTTRRGDSETRGRQYTQIPREGSSTRPESRGGSNLQLNVPSPRMYENLTNRSRSGTGTPNTPNTAQPPVPPAFQNMQATGVEFHSHTMPQSAFLTRPAAQPPVPKAPAPKTVRRPTPPANWPGPPNPRPAGISFEWTERDKNFDWNNCKPVQASGMRASLLARDRGLTSNQVSKLSPDERSVIMANLRARGIIPPSKNAASIKPAGRPKTRDENFDWVNCTRNEKDYQRVLVLTRDQGILQSEWKNLDQQQKEAAVRQAVAKGLLPASMEPGSKGKEKGTKSSQLPPAPVASPSQASSANATFGSGRGQTDRGRSRAGSRSLYESPSPARTQHFNAIPGVTNPGVGGGSPPPTTHDRRRSLASQSGSRPPPTERSRGRSLTSRTGSRPPPISESRGRTPVSQRLGAPGGSTGPTVPTNRSPPAKPSKAEAAAAKKEQKAREARDKAFAKQKADEEKLEQKKRKADAEAEKKTNAKRAAQAKKASPKPQPKPQPKPKPGPSGGGKRK</sequence>
<feature type="compositionally biased region" description="Pro residues" evidence="1">
    <location>
        <begin position="224"/>
        <end position="237"/>
    </location>
</feature>
<organism evidence="2 3">
    <name type="scientific">Phaeosphaeria nodorum (strain SN15 / ATCC MYA-4574 / FGSC 10173)</name>
    <name type="common">Glume blotch fungus</name>
    <name type="synonym">Parastagonospora nodorum</name>
    <dbReference type="NCBI Taxonomy" id="321614"/>
    <lineage>
        <taxon>Eukaryota</taxon>
        <taxon>Fungi</taxon>
        <taxon>Dikarya</taxon>
        <taxon>Ascomycota</taxon>
        <taxon>Pezizomycotina</taxon>
        <taxon>Dothideomycetes</taxon>
        <taxon>Pleosporomycetidae</taxon>
        <taxon>Pleosporales</taxon>
        <taxon>Pleosporineae</taxon>
        <taxon>Phaeosphaeriaceae</taxon>
        <taxon>Parastagonospora</taxon>
    </lineage>
</organism>
<feature type="compositionally biased region" description="Low complexity" evidence="1">
    <location>
        <begin position="390"/>
        <end position="408"/>
    </location>
</feature>
<name>A0A7U2HWG2_PHANO</name>
<feature type="region of interest" description="Disordered" evidence="1">
    <location>
        <begin position="373"/>
        <end position="615"/>
    </location>
</feature>